<dbReference type="Gene3D" id="1.10.3120.10">
    <property type="entry name" value="Trigger factor, C-terminal domain"/>
    <property type="match status" value="1"/>
</dbReference>
<evidence type="ECO:0000256" key="2">
    <source>
        <dbReference type="ARBA" id="ARBA00005464"/>
    </source>
</evidence>
<protein>
    <recommendedName>
        <fullName evidence="4 11">Trigger factor</fullName>
        <shortName evidence="11">TF</shortName>
        <ecNumber evidence="3 11">5.2.1.8</ecNumber>
    </recommendedName>
    <alternativeName>
        <fullName evidence="10 11">PPIase</fullName>
    </alternativeName>
</protein>
<dbReference type="InterPro" id="IPR046357">
    <property type="entry name" value="PPIase_dom_sf"/>
</dbReference>
<keyword evidence="9 11" id="KW-0131">Cell cycle</keyword>
<evidence type="ECO:0000256" key="1">
    <source>
        <dbReference type="ARBA" id="ARBA00000971"/>
    </source>
</evidence>
<dbReference type="Proteomes" id="UP000241193">
    <property type="component" value="Unassembled WGS sequence"/>
</dbReference>
<dbReference type="GO" id="GO:0051301">
    <property type="term" value="P:cell division"/>
    <property type="evidence" value="ECO:0007669"/>
    <property type="project" value="UniProtKB-KW"/>
</dbReference>
<keyword evidence="5 11" id="KW-0132">Cell division</keyword>
<evidence type="ECO:0000256" key="4">
    <source>
        <dbReference type="ARBA" id="ARBA00016902"/>
    </source>
</evidence>
<dbReference type="SUPFAM" id="SSF109998">
    <property type="entry name" value="Triger factor/SurA peptide-binding domain-like"/>
    <property type="match status" value="1"/>
</dbReference>
<dbReference type="OrthoDB" id="9767721at2"/>
<dbReference type="PANTHER" id="PTHR30560">
    <property type="entry name" value="TRIGGER FACTOR CHAPERONE AND PEPTIDYL-PROLYL CIS/TRANS ISOMERASE"/>
    <property type="match status" value="1"/>
</dbReference>
<dbReference type="PIRSF" id="PIRSF003095">
    <property type="entry name" value="Trigger_factor"/>
    <property type="match status" value="1"/>
</dbReference>
<comment type="similarity">
    <text evidence="2 11 13">Belongs to the FKBP-type PPIase family. Tig subfamily.</text>
</comment>
<dbReference type="SUPFAM" id="SSF54534">
    <property type="entry name" value="FKBP-like"/>
    <property type="match status" value="1"/>
</dbReference>
<keyword evidence="7 11" id="KW-0143">Chaperone</keyword>
<dbReference type="GO" id="GO:0051083">
    <property type="term" value="P:'de novo' cotranslational protein folding"/>
    <property type="evidence" value="ECO:0007669"/>
    <property type="project" value="TreeGrafter"/>
</dbReference>
<evidence type="ECO:0000256" key="6">
    <source>
        <dbReference type="ARBA" id="ARBA00023110"/>
    </source>
</evidence>
<keyword evidence="8 11" id="KW-0413">Isomerase</keyword>
<evidence type="ECO:0000256" key="13">
    <source>
        <dbReference type="RuleBase" id="RU003914"/>
    </source>
</evidence>
<evidence type="ECO:0000256" key="9">
    <source>
        <dbReference type="ARBA" id="ARBA00023306"/>
    </source>
</evidence>
<evidence type="ECO:0000256" key="5">
    <source>
        <dbReference type="ARBA" id="ARBA00022618"/>
    </source>
</evidence>
<dbReference type="Gene3D" id="3.10.50.40">
    <property type="match status" value="1"/>
</dbReference>
<evidence type="ECO:0000256" key="3">
    <source>
        <dbReference type="ARBA" id="ARBA00013194"/>
    </source>
</evidence>
<dbReference type="Pfam" id="PF00254">
    <property type="entry name" value="FKBP_C"/>
    <property type="match status" value="1"/>
</dbReference>
<evidence type="ECO:0000256" key="8">
    <source>
        <dbReference type="ARBA" id="ARBA00023235"/>
    </source>
</evidence>
<keyword evidence="6 11" id="KW-0697">Rotamase</keyword>
<dbReference type="HAMAP" id="MF_00303">
    <property type="entry name" value="Trigger_factor_Tig"/>
    <property type="match status" value="1"/>
</dbReference>
<dbReference type="FunFam" id="3.10.50.40:FF:000001">
    <property type="entry name" value="Trigger factor"/>
    <property type="match status" value="1"/>
</dbReference>
<name>A0A2T4IFD4_9RHOO</name>
<dbReference type="SUPFAM" id="SSF102735">
    <property type="entry name" value="Trigger factor ribosome-binding domain"/>
    <property type="match status" value="1"/>
</dbReference>
<dbReference type="InterPro" id="IPR008880">
    <property type="entry name" value="Trigger_fac_C"/>
</dbReference>
<dbReference type="InterPro" id="IPR027304">
    <property type="entry name" value="Trigger_fact/SurA_dom_sf"/>
</dbReference>
<dbReference type="AlphaFoldDB" id="A0A2T4IFD4"/>
<dbReference type="InterPro" id="IPR037041">
    <property type="entry name" value="Trigger_fac_C_sf"/>
</dbReference>
<accession>A0A2T4IFD4</accession>
<evidence type="ECO:0000313" key="15">
    <source>
        <dbReference type="EMBL" id="PTD96406.1"/>
    </source>
</evidence>
<dbReference type="Gene3D" id="3.30.70.1050">
    <property type="entry name" value="Trigger factor ribosome-binding domain"/>
    <property type="match status" value="1"/>
</dbReference>
<reference evidence="15 16" key="1">
    <citation type="submission" date="2018-03" db="EMBL/GenBank/DDBJ databases">
        <authorList>
            <person name="Keele B.F."/>
        </authorList>
    </citation>
    <scope>NUCLEOTIDE SEQUENCE [LARGE SCALE GENOMIC DNA]</scope>
    <source>
        <strain evidence="15 16">D20</strain>
    </source>
</reference>
<keyword evidence="11" id="KW-0963">Cytoplasm</keyword>
<dbReference type="RefSeq" id="WP_107493314.1">
    <property type="nucleotide sequence ID" value="NZ_PZKC01000006.1"/>
</dbReference>
<dbReference type="GO" id="GO:0043022">
    <property type="term" value="F:ribosome binding"/>
    <property type="evidence" value="ECO:0007669"/>
    <property type="project" value="TreeGrafter"/>
</dbReference>
<comment type="subcellular location">
    <subcellularLocation>
        <location evidence="11">Cytoplasm</location>
    </subcellularLocation>
    <text evidence="11">About half TF is bound to the ribosome near the polypeptide exit tunnel while the other half is free in the cytoplasm.</text>
</comment>
<dbReference type="EC" id="5.2.1.8" evidence="3 11"/>
<evidence type="ECO:0000256" key="7">
    <source>
        <dbReference type="ARBA" id="ARBA00023186"/>
    </source>
</evidence>
<comment type="catalytic activity">
    <reaction evidence="1 11 12">
        <text>[protein]-peptidylproline (omega=180) = [protein]-peptidylproline (omega=0)</text>
        <dbReference type="Rhea" id="RHEA:16237"/>
        <dbReference type="Rhea" id="RHEA-COMP:10747"/>
        <dbReference type="Rhea" id="RHEA-COMP:10748"/>
        <dbReference type="ChEBI" id="CHEBI:83833"/>
        <dbReference type="ChEBI" id="CHEBI:83834"/>
        <dbReference type="EC" id="5.2.1.8"/>
    </reaction>
</comment>
<dbReference type="GO" id="GO:0005737">
    <property type="term" value="C:cytoplasm"/>
    <property type="evidence" value="ECO:0007669"/>
    <property type="project" value="UniProtKB-SubCell"/>
</dbReference>
<proteinExistence type="inferred from homology"/>
<evidence type="ECO:0000256" key="10">
    <source>
        <dbReference type="ARBA" id="ARBA00029986"/>
    </source>
</evidence>
<dbReference type="InterPro" id="IPR001179">
    <property type="entry name" value="PPIase_FKBP_dom"/>
</dbReference>
<dbReference type="GO" id="GO:0003755">
    <property type="term" value="F:peptidyl-prolyl cis-trans isomerase activity"/>
    <property type="evidence" value="ECO:0007669"/>
    <property type="project" value="UniProtKB-UniRule"/>
</dbReference>
<keyword evidence="16" id="KW-1185">Reference proteome</keyword>
<evidence type="ECO:0000259" key="14">
    <source>
        <dbReference type="PROSITE" id="PS50059"/>
    </source>
</evidence>
<dbReference type="NCBIfam" id="TIGR00115">
    <property type="entry name" value="tig"/>
    <property type="match status" value="1"/>
</dbReference>
<evidence type="ECO:0000256" key="12">
    <source>
        <dbReference type="PROSITE-ProRule" id="PRU00277"/>
    </source>
</evidence>
<dbReference type="Pfam" id="PF05698">
    <property type="entry name" value="Trigger_C"/>
    <property type="match status" value="1"/>
</dbReference>
<gene>
    <name evidence="11" type="primary">tig</name>
    <name evidence="15" type="ORF">C8261_08800</name>
</gene>
<dbReference type="GO" id="GO:0015031">
    <property type="term" value="P:protein transport"/>
    <property type="evidence" value="ECO:0007669"/>
    <property type="project" value="UniProtKB-UniRule"/>
</dbReference>
<comment type="function">
    <text evidence="11">Involved in protein export. Acts as a chaperone by maintaining the newly synthesized protein in an open conformation. Functions as a peptidyl-prolyl cis-trans isomerase.</text>
</comment>
<dbReference type="InterPro" id="IPR005215">
    <property type="entry name" value="Trig_fac"/>
</dbReference>
<evidence type="ECO:0000313" key="16">
    <source>
        <dbReference type="Proteomes" id="UP000241193"/>
    </source>
</evidence>
<dbReference type="InterPro" id="IPR036611">
    <property type="entry name" value="Trigger_fac_ribosome-bd_sf"/>
</dbReference>
<dbReference type="InterPro" id="IPR008881">
    <property type="entry name" value="Trigger_fac_ribosome-bd_bac"/>
</dbReference>
<comment type="caution">
    <text evidence="15">The sequence shown here is derived from an EMBL/GenBank/DDBJ whole genome shotgun (WGS) entry which is preliminary data.</text>
</comment>
<dbReference type="GO" id="GO:0043335">
    <property type="term" value="P:protein unfolding"/>
    <property type="evidence" value="ECO:0007669"/>
    <property type="project" value="TreeGrafter"/>
</dbReference>
<dbReference type="Pfam" id="PF05697">
    <property type="entry name" value="Trigger_N"/>
    <property type="match status" value="1"/>
</dbReference>
<sequence length="436" mass="48265">METNQESQSSLERRIDMSVPMADIDKEVEARLKRMARTVKMPGFRPGKVPMKIVEQTHGAQARSEAIGAAVEKAFVEQVREQNLRVAGYPRIEPKKSESDDVTVLEFSAVFEVYPDVVPGDLSAQSIERPQLVVGDAEVDKTLEVLRKQRTTFAAAEKAAEDGDRVVIDFTGRKDGEVFEGGQAQDFPFVLGAGSMLKDFEEAVRGLKAGEGKTFDMTFPADYHAAHLAGQTVQFEVALKRVEAPQLPEIDADFARAMGVADGDVAKLREEVKSNLEREVKRRIQAKVKEQVMEALLAAHPIEVPKALVDQEAQQLADNARRDLEARGLKAKDIPVNVGWFTEQAVRRVKLGLIMAELVKARELHAKPEQIRALVEDMAQSYEDPSELVRWYYAQPERLAQAEAVVIEDNVVAWAVAAAKTSDKAISFDELMGNAA</sequence>
<dbReference type="PROSITE" id="PS50059">
    <property type="entry name" value="FKBP_PPIASE"/>
    <property type="match status" value="1"/>
</dbReference>
<organism evidence="15 16">
    <name type="scientific">Pseudothauera lacus</name>
    <dbReference type="NCBI Taxonomy" id="2136175"/>
    <lineage>
        <taxon>Bacteria</taxon>
        <taxon>Pseudomonadati</taxon>
        <taxon>Pseudomonadota</taxon>
        <taxon>Betaproteobacteria</taxon>
        <taxon>Rhodocyclales</taxon>
        <taxon>Zoogloeaceae</taxon>
        <taxon>Pseudothauera</taxon>
    </lineage>
</organism>
<evidence type="ECO:0000256" key="11">
    <source>
        <dbReference type="HAMAP-Rule" id="MF_00303"/>
    </source>
</evidence>
<reference evidence="15 16" key="2">
    <citation type="submission" date="2018-04" db="EMBL/GenBank/DDBJ databases">
        <title>Thauera lacus sp. nov., isolated from an saline lake in Inner Mongolia, China.</title>
        <authorList>
            <person name="Liang Q.-Y."/>
        </authorList>
    </citation>
    <scope>NUCLEOTIDE SEQUENCE [LARGE SCALE GENOMIC DNA]</scope>
    <source>
        <strain evidence="15 16">D20</strain>
    </source>
</reference>
<comment type="domain">
    <text evidence="11">Consists of 3 domains; the N-terminus binds the ribosome, the middle domain has PPIase activity, while the C-terminus has intrinsic chaperone activity on its own.</text>
</comment>
<dbReference type="PANTHER" id="PTHR30560:SF3">
    <property type="entry name" value="TRIGGER FACTOR-LIKE PROTEIN TIG, CHLOROPLASTIC"/>
    <property type="match status" value="1"/>
</dbReference>
<feature type="domain" description="PPIase FKBP-type" evidence="14">
    <location>
        <begin position="163"/>
        <end position="243"/>
    </location>
</feature>
<dbReference type="EMBL" id="PZKC01000006">
    <property type="protein sequence ID" value="PTD96406.1"/>
    <property type="molecule type" value="Genomic_DNA"/>
</dbReference>
<dbReference type="GO" id="GO:0044183">
    <property type="term" value="F:protein folding chaperone"/>
    <property type="evidence" value="ECO:0007669"/>
    <property type="project" value="TreeGrafter"/>
</dbReference>